<dbReference type="InterPro" id="IPR051678">
    <property type="entry name" value="AGP_Transferase"/>
</dbReference>
<comment type="caution">
    <text evidence="3">The sequence shown here is derived from an EMBL/GenBank/DDBJ whole genome shotgun (WGS) entry which is preliminary data.</text>
</comment>
<evidence type="ECO:0000313" key="4">
    <source>
        <dbReference type="Proteomes" id="UP000076744"/>
    </source>
</evidence>
<feature type="chain" id="PRO_5007892605" evidence="1">
    <location>
        <begin position="19"/>
        <end position="364"/>
    </location>
</feature>
<dbReference type="EMBL" id="AZHB01000014">
    <property type="protein sequence ID" value="OAA60700.1"/>
    <property type="molecule type" value="Genomic_DNA"/>
</dbReference>
<feature type="domain" description="Aminoglycoside phosphotransferase" evidence="2">
    <location>
        <begin position="114"/>
        <end position="344"/>
    </location>
</feature>
<organism evidence="3 4">
    <name type="scientific">Cordyceps fumosorosea (strain ARSEF 2679)</name>
    <name type="common">Isaria fumosorosea</name>
    <dbReference type="NCBI Taxonomy" id="1081104"/>
    <lineage>
        <taxon>Eukaryota</taxon>
        <taxon>Fungi</taxon>
        <taxon>Dikarya</taxon>
        <taxon>Ascomycota</taxon>
        <taxon>Pezizomycotina</taxon>
        <taxon>Sordariomycetes</taxon>
        <taxon>Hypocreomycetidae</taxon>
        <taxon>Hypocreales</taxon>
        <taxon>Cordycipitaceae</taxon>
        <taxon>Cordyceps</taxon>
    </lineage>
</organism>
<dbReference type="PANTHER" id="PTHR21310:SF37">
    <property type="entry name" value="AMINOGLYCOSIDE PHOSPHOTRANSFERASE DOMAIN-CONTAINING PROTEIN"/>
    <property type="match status" value="1"/>
</dbReference>
<keyword evidence="4" id="KW-1185">Reference proteome</keyword>
<keyword evidence="3" id="KW-0808">Transferase</keyword>
<dbReference type="InterPro" id="IPR011009">
    <property type="entry name" value="Kinase-like_dom_sf"/>
</dbReference>
<gene>
    <name evidence="3" type="ORF">ISF_05739</name>
</gene>
<dbReference type="Proteomes" id="UP000076744">
    <property type="component" value="Unassembled WGS sequence"/>
</dbReference>
<dbReference type="InterPro" id="IPR002575">
    <property type="entry name" value="Aminoglycoside_PTrfase"/>
</dbReference>
<dbReference type="GO" id="GO:0016740">
    <property type="term" value="F:transferase activity"/>
    <property type="evidence" value="ECO:0007669"/>
    <property type="project" value="UniProtKB-KW"/>
</dbReference>
<dbReference type="Gene3D" id="3.90.1200.10">
    <property type="match status" value="1"/>
</dbReference>
<evidence type="ECO:0000259" key="2">
    <source>
        <dbReference type="Pfam" id="PF01636"/>
    </source>
</evidence>
<evidence type="ECO:0000313" key="3">
    <source>
        <dbReference type="EMBL" id="OAA60700.1"/>
    </source>
</evidence>
<dbReference type="GeneID" id="30022031"/>
<feature type="signal peptide" evidence="1">
    <location>
        <begin position="1"/>
        <end position="18"/>
    </location>
</feature>
<evidence type="ECO:0000256" key="1">
    <source>
        <dbReference type="SAM" id="SignalP"/>
    </source>
</evidence>
<dbReference type="OrthoDB" id="4866437at2759"/>
<dbReference type="AlphaFoldDB" id="A0A167TKP3"/>
<dbReference type="PANTHER" id="PTHR21310">
    <property type="entry name" value="AMINOGLYCOSIDE PHOSPHOTRANSFERASE-RELATED-RELATED"/>
    <property type="match status" value="1"/>
</dbReference>
<proteinExistence type="predicted"/>
<dbReference type="RefSeq" id="XP_018703371.1">
    <property type="nucleotide sequence ID" value="XM_018849344.1"/>
</dbReference>
<keyword evidence="1" id="KW-0732">Signal</keyword>
<dbReference type="SUPFAM" id="SSF56112">
    <property type="entry name" value="Protein kinase-like (PK-like)"/>
    <property type="match status" value="1"/>
</dbReference>
<accession>A0A167TKP3</accession>
<dbReference type="Pfam" id="PF01636">
    <property type="entry name" value="APH"/>
    <property type="match status" value="1"/>
</dbReference>
<reference evidence="3 4" key="1">
    <citation type="journal article" date="2016" name="Genome Biol. Evol.">
        <title>Divergent and convergent evolution of fungal pathogenicity.</title>
        <authorList>
            <person name="Shang Y."/>
            <person name="Xiao G."/>
            <person name="Zheng P."/>
            <person name="Cen K."/>
            <person name="Zhan S."/>
            <person name="Wang C."/>
        </authorList>
    </citation>
    <scope>NUCLEOTIDE SEQUENCE [LARGE SCALE GENOMIC DNA]</scope>
    <source>
        <strain evidence="3 4">ARSEF 2679</strain>
    </source>
</reference>
<name>A0A167TKP3_CORFA</name>
<sequence length="364" mass="41349">MGQRLYLGLVHLLRLVWDLSKPLLLRLWPRLSRGDAAAPDVELASNKNNNNNNAAPEPLPLPREAAHATADSFIDALQYERVANLASRYNGGTPCHVLYHLCGSFNACFFVEFAECRTRWTVRVPIEPSLHKPWEKLQSEVATLNYIRAHTTIPVPVVHAFGRDAVLTNNESQCQIFLISSMIPGRPLTDPVMEILYQADDATKKQFFLQLIDYLAQLRGLTFPKPGSLMLTTSEEPLLGAPLSIIADEHRSELPSMTTATEYMRAQHQLLTQDVATPEPKFSEDDYRYELFALHTMREQFDQFIQEPLEAGPFILHHPDMQPCNIIVDDDLKIQGIIDWEFTHTVPLQLFTPPLWTPARRDCA</sequence>
<protein>
    <submittedName>
        <fullName evidence="3">Phosphotransferase enzyme family protein</fullName>
    </submittedName>
</protein>